<evidence type="ECO:0000313" key="2">
    <source>
        <dbReference type="EMBL" id="CAG6397739.1"/>
    </source>
</evidence>
<dbReference type="PANTHER" id="PTHR21310:SF40">
    <property type="entry name" value="AMINOGLYCOSIDE PHOSPHOTRANSFERASE DOMAIN-CONTAINING PROTEIN-RELATED"/>
    <property type="match status" value="1"/>
</dbReference>
<organism evidence="2 3">
    <name type="scientific">Actinacidiphila cocklensis</name>
    <dbReference type="NCBI Taxonomy" id="887465"/>
    <lineage>
        <taxon>Bacteria</taxon>
        <taxon>Bacillati</taxon>
        <taxon>Actinomycetota</taxon>
        <taxon>Actinomycetes</taxon>
        <taxon>Kitasatosporales</taxon>
        <taxon>Streptomycetaceae</taxon>
        <taxon>Actinacidiphila</taxon>
    </lineage>
</organism>
<keyword evidence="3" id="KW-1185">Reference proteome</keyword>
<evidence type="ECO:0000313" key="3">
    <source>
        <dbReference type="Proteomes" id="UP001152519"/>
    </source>
</evidence>
<dbReference type="Proteomes" id="UP001152519">
    <property type="component" value="Unassembled WGS sequence"/>
</dbReference>
<dbReference type="InterPro" id="IPR051678">
    <property type="entry name" value="AGP_Transferase"/>
</dbReference>
<protein>
    <submittedName>
        <fullName evidence="2">Aminoglycoside phosphotransferase family protein</fullName>
    </submittedName>
</protein>
<dbReference type="AlphaFoldDB" id="A0A9W4DU43"/>
<dbReference type="PANTHER" id="PTHR21310">
    <property type="entry name" value="AMINOGLYCOSIDE PHOSPHOTRANSFERASE-RELATED-RELATED"/>
    <property type="match status" value="1"/>
</dbReference>
<dbReference type="Gene3D" id="3.90.1200.10">
    <property type="match status" value="1"/>
</dbReference>
<feature type="domain" description="Aminoglycoside phosphotransferase" evidence="1">
    <location>
        <begin position="24"/>
        <end position="121"/>
    </location>
</feature>
<dbReference type="InterPro" id="IPR002575">
    <property type="entry name" value="Aminoglycoside_PTrfase"/>
</dbReference>
<evidence type="ECO:0000259" key="1">
    <source>
        <dbReference type="Pfam" id="PF01636"/>
    </source>
</evidence>
<sequence length="239" mass="26412">MVRGPPLAVPGSTRRRFGRLPGMELIGRGREADVFALGETRVLRRLRDERPAADEARLMRWLGAQGYPVPAVHEAEGTDLVMERLHGPTMAEALRRRPWRAPAYGAALGRLHRQLHALPDPGWLRPLPGSTGEARVLHLDLHPDNIIVTADGPRVIDWTNARVGPPEVDVAMTFVILRGIELPPHERLVIRGLLRSMARAGGSDLRAGIPAAAEWKLGRDPNLSEAEAGLIRRLQRRHG</sequence>
<name>A0A9W4DU43_9ACTN</name>
<comment type="caution">
    <text evidence="2">The sequence shown here is derived from an EMBL/GenBank/DDBJ whole genome shotgun (WGS) entry which is preliminary data.</text>
</comment>
<proteinExistence type="predicted"/>
<dbReference type="EMBL" id="CAJSLV010000092">
    <property type="protein sequence ID" value="CAG6397739.1"/>
    <property type="molecule type" value="Genomic_DNA"/>
</dbReference>
<reference evidence="2" key="1">
    <citation type="submission" date="2021-05" db="EMBL/GenBank/DDBJ databases">
        <authorList>
            <person name="Arsene-Ploetze F."/>
        </authorList>
    </citation>
    <scope>NUCLEOTIDE SEQUENCE</scope>
    <source>
        <strain evidence="2">DSM 42138</strain>
    </source>
</reference>
<dbReference type="Pfam" id="PF01636">
    <property type="entry name" value="APH"/>
    <property type="match status" value="2"/>
</dbReference>
<dbReference type="SUPFAM" id="SSF56112">
    <property type="entry name" value="Protein kinase-like (PK-like)"/>
    <property type="match status" value="1"/>
</dbReference>
<feature type="domain" description="Aminoglycoside phosphotransferase" evidence="1">
    <location>
        <begin position="124"/>
        <end position="183"/>
    </location>
</feature>
<accession>A0A9W4DU43</accession>
<dbReference type="InterPro" id="IPR011009">
    <property type="entry name" value="Kinase-like_dom_sf"/>
</dbReference>
<gene>
    <name evidence="2" type="ORF">SCOCK_60073</name>
</gene>